<feature type="transmembrane region" description="Helical" evidence="4">
    <location>
        <begin position="12"/>
        <end position="32"/>
    </location>
</feature>
<feature type="transmembrane region" description="Helical" evidence="4">
    <location>
        <begin position="347"/>
        <end position="370"/>
    </location>
</feature>
<evidence type="ECO:0000259" key="5">
    <source>
        <dbReference type="PROSITE" id="PS50850"/>
    </source>
</evidence>
<dbReference type="PROSITE" id="PS50850">
    <property type="entry name" value="MFS"/>
    <property type="match status" value="1"/>
</dbReference>
<dbReference type="EMBL" id="JAPHAV010000001">
    <property type="protein sequence ID" value="MCX2696044.1"/>
    <property type="molecule type" value="Genomic_DNA"/>
</dbReference>
<dbReference type="RefSeq" id="WP_265983261.1">
    <property type="nucleotide sequence ID" value="NZ_JAPHAV010000001.1"/>
</dbReference>
<feature type="transmembrane region" description="Helical" evidence="4">
    <location>
        <begin position="257"/>
        <end position="277"/>
    </location>
</feature>
<feature type="transmembrane region" description="Helical" evidence="4">
    <location>
        <begin position="289"/>
        <end position="308"/>
    </location>
</feature>
<feature type="transmembrane region" description="Helical" evidence="4">
    <location>
        <begin position="177"/>
        <end position="197"/>
    </location>
</feature>
<keyword evidence="2 4" id="KW-1133">Transmembrane helix</keyword>
<protein>
    <submittedName>
        <fullName evidence="6">MFS transporter</fullName>
    </submittedName>
</protein>
<feature type="transmembrane region" description="Helical" evidence="4">
    <location>
        <begin position="150"/>
        <end position="171"/>
    </location>
</feature>
<feature type="transmembrane region" description="Helical" evidence="4">
    <location>
        <begin position="110"/>
        <end position="129"/>
    </location>
</feature>
<dbReference type="SUPFAM" id="SSF103473">
    <property type="entry name" value="MFS general substrate transporter"/>
    <property type="match status" value="1"/>
</dbReference>
<keyword evidence="7" id="KW-1185">Reference proteome</keyword>
<evidence type="ECO:0000256" key="3">
    <source>
        <dbReference type="ARBA" id="ARBA00023136"/>
    </source>
</evidence>
<evidence type="ECO:0000256" key="2">
    <source>
        <dbReference type="ARBA" id="ARBA00022989"/>
    </source>
</evidence>
<feature type="transmembrane region" description="Helical" evidence="4">
    <location>
        <begin position="314"/>
        <end position="335"/>
    </location>
</feature>
<dbReference type="Pfam" id="PF07690">
    <property type="entry name" value="MFS_1"/>
    <property type="match status" value="1"/>
</dbReference>
<keyword evidence="1 4" id="KW-0812">Transmembrane</keyword>
<dbReference type="InterPro" id="IPR011701">
    <property type="entry name" value="MFS"/>
</dbReference>
<sequence length="401" mass="43074">MSTSAAEQPTSTGANNTVLAIILATSMGHFLNDMMQSLLPAIYPMLKDNYSLSFWQIGLLTFTFQVTASILQPIVGIYTDRRPMPYSLPFGMGCTLIGLILLATAYHFSFLLLGAAFIGFGSSVFHPEAARVARLASGGRHGFAQSMFQVGGNFGSSIGPLLAAFVVLPFGQASVSWFSIAALIGMALLWYVGNWYNQHNLANKHKPKADKTLPLPRNKVIASIGILALLIFTKYVYMASLTSYYTFYTISHFGVTVQASQLLLFLFLGAVAAGTIIGGPIGDRIGTRTVIWVSILGILPFTLALPYANLEVTAILTIIIGFVLASAFPAIIVFAQELLPGRVGMVSGLFFGLAFGIAGIAAALLGIVADRTSIEFVYQICSYLPLLGLLTIFLPKMQRAQ</sequence>
<organism evidence="6 7">
    <name type="scientific">Ochrobactrum chromiisoli</name>
    <dbReference type="NCBI Taxonomy" id="2993941"/>
    <lineage>
        <taxon>Bacteria</taxon>
        <taxon>Pseudomonadati</taxon>
        <taxon>Pseudomonadota</taxon>
        <taxon>Alphaproteobacteria</taxon>
        <taxon>Hyphomicrobiales</taxon>
        <taxon>Brucellaceae</taxon>
        <taxon>Brucella/Ochrobactrum group</taxon>
        <taxon>Ochrobactrum</taxon>
    </lineage>
</organism>
<keyword evidence="3 4" id="KW-0472">Membrane</keyword>
<name>A0ABT3QKA9_9HYPH</name>
<feature type="transmembrane region" description="Helical" evidence="4">
    <location>
        <begin position="376"/>
        <end position="394"/>
    </location>
</feature>
<comment type="caution">
    <text evidence="6">The sequence shown here is derived from an EMBL/GenBank/DDBJ whole genome shotgun (WGS) entry which is preliminary data.</text>
</comment>
<reference evidence="6 7" key="1">
    <citation type="submission" date="2022-11" db="EMBL/GenBank/DDBJ databases">
        <title>Brucella sp. YY2X, whole genome shotgun sequencing project.</title>
        <authorList>
            <person name="Yang Y."/>
        </authorList>
    </citation>
    <scope>NUCLEOTIDE SEQUENCE [LARGE SCALE GENOMIC DNA]</scope>
    <source>
        <strain evidence="6 7">YY2X</strain>
    </source>
</reference>
<feature type="transmembrane region" description="Helical" evidence="4">
    <location>
        <begin position="218"/>
        <end position="237"/>
    </location>
</feature>
<accession>A0ABT3QKA9</accession>
<feature type="transmembrane region" description="Helical" evidence="4">
    <location>
        <begin position="52"/>
        <end position="74"/>
    </location>
</feature>
<dbReference type="InterPro" id="IPR020846">
    <property type="entry name" value="MFS_dom"/>
</dbReference>
<proteinExistence type="predicted"/>
<evidence type="ECO:0000313" key="6">
    <source>
        <dbReference type="EMBL" id="MCX2696044.1"/>
    </source>
</evidence>
<dbReference type="Gene3D" id="1.20.1250.20">
    <property type="entry name" value="MFS general substrate transporter like domains"/>
    <property type="match status" value="2"/>
</dbReference>
<dbReference type="Proteomes" id="UP001301216">
    <property type="component" value="Unassembled WGS sequence"/>
</dbReference>
<dbReference type="PANTHER" id="PTHR43129:SF1">
    <property type="entry name" value="FOSMIDOMYCIN RESISTANCE PROTEIN"/>
    <property type="match status" value="1"/>
</dbReference>
<dbReference type="InterPro" id="IPR036259">
    <property type="entry name" value="MFS_trans_sf"/>
</dbReference>
<feature type="transmembrane region" description="Helical" evidence="4">
    <location>
        <begin position="86"/>
        <end position="104"/>
    </location>
</feature>
<feature type="domain" description="Major facilitator superfamily (MFS) profile" evidence="5">
    <location>
        <begin position="21"/>
        <end position="400"/>
    </location>
</feature>
<evidence type="ECO:0000313" key="7">
    <source>
        <dbReference type="Proteomes" id="UP001301216"/>
    </source>
</evidence>
<evidence type="ECO:0000256" key="4">
    <source>
        <dbReference type="SAM" id="Phobius"/>
    </source>
</evidence>
<evidence type="ECO:0000256" key="1">
    <source>
        <dbReference type="ARBA" id="ARBA00022692"/>
    </source>
</evidence>
<gene>
    <name evidence="6" type="ORF">OPR82_04530</name>
</gene>
<dbReference type="CDD" id="cd17478">
    <property type="entry name" value="MFS_FsR"/>
    <property type="match status" value="1"/>
</dbReference>
<dbReference type="PANTHER" id="PTHR43129">
    <property type="entry name" value="FOSMIDOMYCIN RESISTANCE PROTEIN"/>
    <property type="match status" value="1"/>
</dbReference>